<reference evidence="16" key="2">
    <citation type="submission" date="2021-03" db="UniProtKB">
        <authorList>
            <consortium name="EnsemblPlants"/>
        </authorList>
    </citation>
    <scope>IDENTIFICATION</scope>
</reference>
<dbReference type="PROSITE" id="PS00108">
    <property type="entry name" value="PROTEIN_KINASE_ST"/>
    <property type="match status" value="1"/>
</dbReference>
<evidence type="ECO:0000259" key="15">
    <source>
        <dbReference type="PROSITE" id="PS50011"/>
    </source>
</evidence>
<dbReference type="GO" id="GO:0004674">
    <property type="term" value="F:protein serine/threonine kinase activity"/>
    <property type="evidence" value="ECO:0007669"/>
    <property type="project" value="UniProtKB-KW"/>
</dbReference>
<dbReference type="SMART" id="SM00220">
    <property type="entry name" value="S_TKc"/>
    <property type="match status" value="1"/>
</dbReference>
<dbReference type="GO" id="GO:0005524">
    <property type="term" value="F:ATP binding"/>
    <property type="evidence" value="ECO:0007669"/>
    <property type="project" value="UniProtKB-KW"/>
</dbReference>
<dbReference type="AlphaFoldDB" id="A0A803QVN3"/>
<evidence type="ECO:0000256" key="10">
    <source>
        <dbReference type="ARBA" id="ARBA00022989"/>
    </source>
</evidence>
<proteinExistence type="predicted"/>
<keyword evidence="10" id="KW-1133">Transmembrane helix</keyword>
<evidence type="ECO:0000313" key="17">
    <source>
        <dbReference type="Proteomes" id="UP000596661"/>
    </source>
</evidence>
<dbReference type="FunFam" id="1.10.510.10:FF:000129">
    <property type="entry name" value="cysteine-rich receptor-like protein kinase 10"/>
    <property type="match status" value="1"/>
</dbReference>
<dbReference type="PROSITE" id="PS50011">
    <property type="entry name" value="PROTEIN_KINASE_DOM"/>
    <property type="match status" value="1"/>
</dbReference>
<evidence type="ECO:0000256" key="8">
    <source>
        <dbReference type="ARBA" id="ARBA00022777"/>
    </source>
</evidence>
<dbReference type="SUPFAM" id="SSF56112">
    <property type="entry name" value="Protein kinase-like (PK-like)"/>
    <property type="match status" value="1"/>
</dbReference>
<keyword evidence="13" id="KW-0325">Glycoprotein</keyword>
<keyword evidence="12" id="KW-0675">Receptor</keyword>
<keyword evidence="2" id="KW-0723">Serine/threonine-protein kinase</keyword>
<evidence type="ECO:0000256" key="11">
    <source>
        <dbReference type="ARBA" id="ARBA00023136"/>
    </source>
</evidence>
<reference evidence="16" key="1">
    <citation type="submission" date="2018-11" db="EMBL/GenBank/DDBJ databases">
        <authorList>
            <person name="Grassa J C."/>
        </authorList>
    </citation>
    <scope>NUCLEOTIDE SEQUENCE [LARGE SCALE GENOMIC DNA]</scope>
</reference>
<dbReference type="PANTHER" id="PTHR27002">
    <property type="entry name" value="RECEPTOR-LIKE SERINE/THREONINE-PROTEIN KINASE SD1-8"/>
    <property type="match status" value="1"/>
</dbReference>
<evidence type="ECO:0000256" key="7">
    <source>
        <dbReference type="ARBA" id="ARBA00022741"/>
    </source>
</evidence>
<keyword evidence="3" id="KW-0808">Transferase</keyword>
<evidence type="ECO:0000256" key="12">
    <source>
        <dbReference type="ARBA" id="ARBA00023170"/>
    </source>
</evidence>
<evidence type="ECO:0000256" key="4">
    <source>
        <dbReference type="ARBA" id="ARBA00022692"/>
    </source>
</evidence>
<evidence type="ECO:0000256" key="3">
    <source>
        <dbReference type="ARBA" id="ARBA00022679"/>
    </source>
</evidence>
<evidence type="ECO:0000256" key="5">
    <source>
        <dbReference type="ARBA" id="ARBA00022729"/>
    </source>
</evidence>
<dbReference type="GO" id="GO:0042742">
    <property type="term" value="P:defense response to bacterium"/>
    <property type="evidence" value="ECO:0007669"/>
    <property type="project" value="TreeGrafter"/>
</dbReference>
<evidence type="ECO:0000256" key="6">
    <source>
        <dbReference type="ARBA" id="ARBA00022737"/>
    </source>
</evidence>
<dbReference type="InterPro" id="IPR001245">
    <property type="entry name" value="Ser-Thr/Tyr_kinase_cat_dom"/>
</dbReference>
<feature type="region of interest" description="Disordered" evidence="14">
    <location>
        <begin position="252"/>
        <end position="298"/>
    </location>
</feature>
<organism evidence="16 17">
    <name type="scientific">Cannabis sativa</name>
    <name type="common">Hemp</name>
    <name type="synonym">Marijuana</name>
    <dbReference type="NCBI Taxonomy" id="3483"/>
    <lineage>
        <taxon>Eukaryota</taxon>
        <taxon>Viridiplantae</taxon>
        <taxon>Streptophyta</taxon>
        <taxon>Embryophyta</taxon>
        <taxon>Tracheophyta</taxon>
        <taxon>Spermatophyta</taxon>
        <taxon>Magnoliopsida</taxon>
        <taxon>eudicotyledons</taxon>
        <taxon>Gunneridae</taxon>
        <taxon>Pentapetalae</taxon>
        <taxon>rosids</taxon>
        <taxon>fabids</taxon>
        <taxon>Rosales</taxon>
        <taxon>Cannabaceae</taxon>
        <taxon>Cannabis</taxon>
    </lineage>
</organism>
<keyword evidence="9" id="KW-0067">ATP-binding</keyword>
<keyword evidence="4" id="KW-0812">Transmembrane</keyword>
<keyword evidence="5" id="KW-0732">Signal</keyword>
<comment type="subcellular location">
    <subcellularLocation>
        <location evidence="1">Membrane</location>
        <topology evidence="1">Single-pass membrane protein</topology>
    </subcellularLocation>
</comment>
<keyword evidence="7" id="KW-0547">Nucleotide-binding</keyword>
<dbReference type="InterPro" id="IPR008271">
    <property type="entry name" value="Ser/Thr_kinase_AS"/>
</dbReference>
<dbReference type="Gene3D" id="3.30.200.20">
    <property type="entry name" value="Phosphorylase Kinase, domain 1"/>
    <property type="match status" value="1"/>
</dbReference>
<evidence type="ECO:0000256" key="13">
    <source>
        <dbReference type="ARBA" id="ARBA00023180"/>
    </source>
</evidence>
<keyword evidence="8" id="KW-0418">Kinase</keyword>
<dbReference type="InterPro" id="IPR000719">
    <property type="entry name" value="Prot_kinase_dom"/>
</dbReference>
<sequence length="298" mass="33978">MGKGADEQFKNEALLMTKLQHRNLARLIGFCLEGQEKILVYEYVPNKSLDFFLFDQEKKNMLDWTTRYKIITGVARGILYLHEDSRLKIIHRDLKASNVLLDDHMNPKISDFGLAKVFVVDQTHGSTNRIVGTYGYMSPEYAMHGKFSFKSDVFSFGVLVLEILSGKRNYFSDESYGSGDLLSFAWELWKEGTFLELLDPTLRNSYSKNEVIRCIHMGLLCVQENPVHRPTMATIVLMLNSYSAILPPPQQPAVLSHRNRTQSSTTTTSGEQQFYESMASSTQGSANDRSMITEIYPR</sequence>
<evidence type="ECO:0000256" key="2">
    <source>
        <dbReference type="ARBA" id="ARBA00022527"/>
    </source>
</evidence>
<dbReference type="Gene3D" id="1.10.510.10">
    <property type="entry name" value="Transferase(Phosphotransferase) domain 1"/>
    <property type="match status" value="1"/>
</dbReference>
<evidence type="ECO:0000256" key="9">
    <source>
        <dbReference type="ARBA" id="ARBA00022840"/>
    </source>
</evidence>
<keyword evidence="6" id="KW-0677">Repeat</keyword>
<dbReference type="Gramene" id="novel_model_1940_5bd9a17a">
    <property type="protein sequence ID" value="cds.novel_model_1940_5bd9a17a"/>
    <property type="gene ID" value="novel_gene_1069_5bd9a17a"/>
</dbReference>
<keyword evidence="17" id="KW-1185">Reference proteome</keyword>
<name>A0A803QVN3_CANSA</name>
<feature type="compositionally biased region" description="Polar residues" evidence="14">
    <location>
        <begin position="270"/>
        <end position="290"/>
    </location>
</feature>
<evidence type="ECO:0000256" key="1">
    <source>
        <dbReference type="ARBA" id="ARBA00004167"/>
    </source>
</evidence>
<dbReference type="EnsemblPlants" id="novel_model_1940_5bd9a17a">
    <property type="protein sequence ID" value="cds.novel_model_1940_5bd9a17a"/>
    <property type="gene ID" value="novel_gene_1069_5bd9a17a"/>
</dbReference>
<dbReference type="EMBL" id="UZAU01000238">
    <property type="status" value="NOT_ANNOTATED_CDS"/>
    <property type="molecule type" value="Genomic_DNA"/>
</dbReference>
<dbReference type="GO" id="GO:0005886">
    <property type="term" value="C:plasma membrane"/>
    <property type="evidence" value="ECO:0007669"/>
    <property type="project" value="TreeGrafter"/>
</dbReference>
<dbReference type="PANTHER" id="PTHR27002:SF1050">
    <property type="entry name" value="CYSTEINE-RICH RECEPTOR-LIKE PROTEIN KINASE 5"/>
    <property type="match status" value="1"/>
</dbReference>
<feature type="domain" description="Protein kinase" evidence="15">
    <location>
        <begin position="1"/>
        <end position="243"/>
    </location>
</feature>
<dbReference type="Pfam" id="PF07714">
    <property type="entry name" value="PK_Tyr_Ser-Thr"/>
    <property type="match status" value="1"/>
</dbReference>
<evidence type="ECO:0000256" key="14">
    <source>
        <dbReference type="SAM" id="MobiDB-lite"/>
    </source>
</evidence>
<protein>
    <recommendedName>
        <fullName evidence="15">Protein kinase domain-containing protein</fullName>
    </recommendedName>
</protein>
<accession>A0A803QVN3</accession>
<dbReference type="Proteomes" id="UP000596661">
    <property type="component" value="Chromosome 2"/>
</dbReference>
<dbReference type="OMA" id="MITEIYP"/>
<keyword evidence="11" id="KW-0472">Membrane</keyword>
<evidence type="ECO:0000313" key="16">
    <source>
        <dbReference type="EnsemblPlants" id="cds.novel_model_1940_5bd9a17a"/>
    </source>
</evidence>
<dbReference type="InterPro" id="IPR011009">
    <property type="entry name" value="Kinase-like_dom_sf"/>
</dbReference>